<feature type="compositionally biased region" description="Polar residues" evidence="2">
    <location>
        <begin position="10"/>
        <end position="29"/>
    </location>
</feature>
<proteinExistence type="evidence at transcript level"/>
<reference evidence="3" key="8">
    <citation type="journal article" date="2005" name="Science">
        <title>The Transcriptional Landscape of the Mammalian Genome.</title>
        <authorList>
            <consortium name="The FANTOM Consortium"/>
            <consortium name="Riken Genome Exploration Research Group and Genome Science Group (Genome Network Project Core Group)"/>
        </authorList>
    </citation>
    <scope>NUCLEOTIDE SEQUENCE</scope>
    <source>
        <strain evidence="3">C57BL/6J</strain>
        <tissue evidence="4">Cerebellum</tissue>
    </source>
</reference>
<reference evidence="3" key="5">
    <citation type="journal article" date="2001" name="Nature">
        <title>Functional annotation of a full-length mouse cDNA collection.</title>
        <authorList>
            <consortium name="The RIKEN Genome Exploration Research Group Phase II Team and the FANTOM Consortium"/>
        </authorList>
    </citation>
    <scope>NUCLEOTIDE SEQUENCE</scope>
    <source>
        <strain evidence="3">C57BL/6J</strain>
        <tissue evidence="4">Cerebellum</tissue>
    </source>
</reference>
<reference evidence="3" key="2">
    <citation type="journal article" date="2000" name="Genome Res.">
        <title>Normalization and subtraction of cap-trapper-selected cDNAs to prepare full-length cDNA libraries for rapid discovery of new genes.</title>
        <authorList>
            <person name="Carninci P."/>
            <person name="Shibata Y."/>
            <person name="Hayatsu N."/>
            <person name="Sugahara Y."/>
            <person name="Shibata K."/>
            <person name="Itoh M."/>
            <person name="Konno H."/>
            <person name="Okazaki Y."/>
            <person name="Muramatsu M."/>
            <person name="Hayashizaki Y."/>
        </authorList>
    </citation>
    <scope>NUCLEOTIDE SEQUENCE</scope>
    <source>
        <strain evidence="3">C57BL/6J</strain>
        <tissue evidence="4">Cerebellum</tissue>
    </source>
</reference>
<dbReference type="EMBL" id="AK046888">
    <property type="protein sequence ID" value="BAC32911.1"/>
    <property type="molecule type" value="mRNA"/>
</dbReference>
<dbReference type="Gene3D" id="1.20.120.20">
    <property type="entry name" value="Apolipoprotein"/>
    <property type="match status" value="1"/>
</dbReference>
<protein>
    <submittedName>
        <fullName evidence="3">Uncharacterized protein</fullName>
    </submittedName>
</protein>
<evidence type="ECO:0000313" key="3">
    <source>
        <dbReference type="EMBL" id="BAB27170.1"/>
    </source>
</evidence>
<feature type="region of interest" description="Disordered" evidence="2">
    <location>
        <begin position="1"/>
        <end position="39"/>
    </location>
</feature>
<reference evidence="3" key="4">
    <citation type="submission" date="2000-07" db="EMBL/GenBank/DDBJ databases">
        <authorList>
            <person name="Adachi J."/>
            <person name="Aizawa K."/>
            <person name="Akahira S."/>
            <person name="Akimura T."/>
            <person name="Arai A."/>
            <person name="Aono H."/>
            <person name="Arakawa T."/>
            <person name="Bono H."/>
            <person name="Carninci P."/>
            <person name="Fukuda S."/>
            <person name="Fukunishi Y."/>
            <person name="Furuno M."/>
            <person name="Hanagaki T."/>
            <person name="Hara A."/>
            <person name="Hayatsu N."/>
            <person name="Hiramoto K."/>
            <person name="Hiraoka T."/>
            <person name="Hori F."/>
            <person name="Imotani K."/>
            <person name="Ishii Y."/>
            <person name="Itoh M."/>
            <person name="Izawa M."/>
            <person name="Kasukawa T."/>
            <person name="Kato H."/>
            <person name="Kawai J."/>
            <person name="Kojima Y."/>
            <person name="Konno H."/>
            <person name="Kouda M."/>
            <person name="Koya S."/>
            <person name="Kurihara C."/>
            <person name="Matsuyama T."/>
            <person name="Miyazaki A."/>
            <person name="Nishi K."/>
            <person name="Nomura K."/>
            <person name="Numazaki R."/>
            <person name="Ohno M."/>
            <person name="Okazaki Y."/>
            <person name="Okido T."/>
            <person name="Owa C."/>
            <person name="Saito H."/>
            <person name="Saito R."/>
            <person name="Sakai C."/>
            <person name="Sakai K."/>
            <person name="Sano H."/>
            <person name="Sasaki D."/>
            <person name="Shibata K."/>
            <person name="Shibata Y."/>
            <person name="Shinagawa A."/>
            <person name="Shiraki T."/>
            <person name="Sogabe Y."/>
            <person name="Suzuki H."/>
            <person name="Tagami M."/>
            <person name="Tagawa A."/>
            <person name="Takahashi F."/>
            <person name="Tanaka T."/>
            <person name="Tejima Y."/>
            <person name="Toya T."/>
            <person name="Yamamura T."/>
            <person name="Yasunishi A."/>
            <person name="Yoshida K."/>
            <person name="Yoshino M."/>
            <person name="Muramatsu M."/>
            <person name="Hayashizaki Y."/>
        </authorList>
    </citation>
    <scope>NUCLEOTIDE SEQUENCE</scope>
    <source>
        <strain evidence="3">C57BL/6J</strain>
    </source>
</reference>
<name>Q9CWF9_MOUSE</name>
<sequence>MAKGKRKNLTNRNQDHSASSEPSMPTTASPGYPNTPEKLDSDLKAYFMMMLEDIKKDFNNSLQEIQENTAKQVEELKKEAQKSLKELQENPTKQVMELNKTIQDLKREVENLRCRRFHKKHGHNNQRK</sequence>
<organism evidence="3">
    <name type="scientific">Mus musculus</name>
    <name type="common">Mouse</name>
    <dbReference type="NCBI Taxonomy" id="10090"/>
    <lineage>
        <taxon>Eukaryota</taxon>
        <taxon>Metazoa</taxon>
        <taxon>Chordata</taxon>
        <taxon>Craniata</taxon>
        <taxon>Vertebrata</taxon>
        <taxon>Euteleostomi</taxon>
        <taxon>Mammalia</taxon>
        <taxon>Eutheria</taxon>
        <taxon>Euarchontoglires</taxon>
        <taxon>Glires</taxon>
        <taxon>Rodentia</taxon>
        <taxon>Myomorpha</taxon>
        <taxon>Muroidea</taxon>
        <taxon>Muridae</taxon>
        <taxon>Murinae</taxon>
        <taxon>Mus</taxon>
        <taxon>Mus</taxon>
    </lineage>
</organism>
<accession>Q9CWF9</accession>
<dbReference type="EMBL" id="AK010770">
    <property type="protein sequence ID" value="BAB27170.1"/>
    <property type="molecule type" value="mRNA"/>
</dbReference>
<dbReference type="AlphaFoldDB" id="Q9CWF9"/>
<evidence type="ECO:0000313" key="5">
    <source>
        <dbReference type="MGI" id="MGI:1920932"/>
    </source>
</evidence>
<reference evidence="4" key="6">
    <citation type="submission" date="2001-07" db="EMBL/GenBank/DDBJ databases">
        <authorList>
            <person name="Adachi J."/>
            <person name="Aizawa K."/>
            <person name="Akimura T."/>
            <person name="Arakawa T."/>
            <person name="Bono H."/>
            <person name="Carninci P."/>
            <person name="Fukuda S."/>
            <person name="Furuno M."/>
            <person name="Hanagaki T."/>
            <person name="Hara A."/>
            <person name="Hashizume W."/>
            <person name="Hayashida K."/>
            <person name="Hayatsu N."/>
            <person name="Hiramoto K."/>
            <person name="Hiraoka T."/>
            <person name="Hirozane T."/>
            <person name="Hori F."/>
            <person name="Imotani K."/>
            <person name="Ishii Y."/>
            <person name="Itoh M."/>
            <person name="Kagawa I."/>
            <person name="Kasukawa T."/>
            <person name="Katoh H."/>
            <person name="Kawai J."/>
            <person name="Kojima Y."/>
            <person name="Kondo S."/>
            <person name="Konno H."/>
            <person name="Kouda M."/>
            <person name="Koya S."/>
            <person name="Kurihara C."/>
            <person name="Matsuyama T."/>
            <person name="Miyazaki A."/>
            <person name="Murata M."/>
            <person name="Nakamura M."/>
            <person name="Nishi K."/>
            <person name="Nomura K."/>
            <person name="Numazaki R."/>
            <person name="Ohno M."/>
            <person name="Ohsato N."/>
            <person name="Okazaki Y."/>
            <person name="Saito R."/>
            <person name="Saitoh H."/>
            <person name="Sakai C."/>
            <person name="Sakai K."/>
            <person name="Sakazume N."/>
            <person name="Sano H."/>
            <person name="Sasaki D."/>
            <person name="Shibata K."/>
            <person name="Shinagawa A."/>
            <person name="Shiraki T."/>
            <person name="Sogabe Y."/>
            <person name="Tagami M."/>
            <person name="Tagawa A."/>
            <person name="Takahashi F."/>
            <person name="Takaku-Akahira S."/>
            <person name="Takeda Y."/>
            <person name="Tanaka T."/>
            <person name="Tomaru A."/>
            <person name="Toya T."/>
            <person name="Yasunishi A."/>
            <person name="Muramatsu M."/>
            <person name="Hayashizaki Y."/>
        </authorList>
    </citation>
    <scope>NUCLEOTIDE SEQUENCE</scope>
    <source>
        <strain evidence="4">C57BL/6J</strain>
        <tissue evidence="4">Cerebellum</tissue>
    </source>
</reference>
<evidence type="ECO:0000256" key="1">
    <source>
        <dbReference type="SAM" id="Coils"/>
    </source>
</evidence>
<feature type="coiled-coil region" evidence="1">
    <location>
        <begin position="48"/>
        <end position="115"/>
    </location>
</feature>
<keyword evidence="1" id="KW-0175">Coiled coil</keyword>
<reference evidence="3" key="3">
    <citation type="journal article" date="2000" name="Genome Res.">
        <title>RIKEN integrated sequence analysis (RISA) system--384-format sequencing pipeline with 384 multicapillary sequencer.</title>
        <authorList>
            <person name="Shibata K."/>
            <person name="Itoh M."/>
            <person name="Aizawa K."/>
            <person name="Nagaoka S."/>
            <person name="Sasaki N."/>
            <person name="Carninci P."/>
            <person name="Konno H."/>
            <person name="Akiyama J."/>
            <person name="Nishi K."/>
            <person name="Kitsunai T."/>
            <person name="Tashiro H."/>
            <person name="Itoh M."/>
            <person name="Sumi N."/>
            <person name="Ishii Y."/>
            <person name="Nakamura S."/>
            <person name="Hazama M."/>
            <person name="Nishine T."/>
            <person name="Harada A."/>
            <person name="Yamamoto R."/>
            <person name="Matsumoto H."/>
            <person name="Sakaguchi S."/>
            <person name="Ikegami T."/>
            <person name="Kashiwagi K."/>
            <person name="Fujiwake S."/>
            <person name="Inoue K."/>
            <person name="Togawa Y."/>
            <person name="Izawa M."/>
            <person name="Ohara E."/>
            <person name="Watahiki M."/>
            <person name="Yoneda Y."/>
            <person name="Ishikawa T."/>
            <person name="Ozawa K."/>
            <person name="Tanaka T."/>
            <person name="Matsuura S."/>
            <person name="Kawai J."/>
            <person name="Okazaki Y."/>
            <person name="Muramatsu M."/>
            <person name="Inoue Y."/>
            <person name="Kira A."/>
            <person name="Hayashizaki Y."/>
        </authorList>
    </citation>
    <scope>NUCLEOTIDE SEQUENCE</scope>
    <source>
        <strain evidence="3">C57BL/6J</strain>
        <tissue evidence="4">Cerebellum</tissue>
    </source>
</reference>
<dbReference type="MGI" id="MGI:1920932">
    <property type="gene designation" value="Acer2"/>
</dbReference>
<dbReference type="AGR" id="MGI:1920932"/>
<reference evidence="3" key="7">
    <citation type="journal article" date="2002" name="Nature">
        <title>Analysis of the mouse transcriptome based on functional annotation of 60,770 full-length cDNAs.</title>
        <authorList>
            <consortium name="The FANTOM Consortium and the RIKEN Genome Exploration Research Group Phase I and II Team"/>
        </authorList>
    </citation>
    <scope>NUCLEOTIDE SEQUENCE</scope>
    <source>
        <strain evidence="3">C57BL/6J</strain>
        <tissue evidence="4">Cerebellum</tissue>
    </source>
</reference>
<dbReference type="SUPFAM" id="SSF58113">
    <property type="entry name" value="Apolipoprotein A-I"/>
    <property type="match status" value="1"/>
</dbReference>
<reference evidence="3" key="1">
    <citation type="journal article" date="1999" name="Methods Enzymol.">
        <title>High-efficiency full-length cDNA cloning.</title>
        <authorList>
            <person name="Carninci P."/>
            <person name="Hayashizaki Y."/>
        </authorList>
    </citation>
    <scope>NUCLEOTIDE SEQUENCE</scope>
    <source>
        <strain evidence="3">C57BL/6J</strain>
        <tissue evidence="4">Cerebellum</tissue>
    </source>
</reference>
<evidence type="ECO:0000313" key="4">
    <source>
        <dbReference type="EMBL" id="BAC32911.1"/>
    </source>
</evidence>
<gene>
    <name evidence="5" type="primary">Acer2</name>
    <name evidence="5" type="synonym">Asah3l</name>
</gene>
<evidence type="ECO:0000256" key="2">
    <source>
        <dbReference type="SAM" id="MobiDB-lite"/>
    </source>
</evidence>
<reference evidence="3" key="9">
    <citation type="journal article" date="2005" name="Science">
        <title>Antisense Transcription in the Mammalian Transcriptome.</title>
        <authorList>
            <consortium name="RIKEN Genome Exploration Research Group and Genome Science Group (Genome Network Project Core Group) and the FANTOM Consortium"/>
        </authorList>
    </citation>
    <scope>NUCLEOTIDE SEQUENCE</scope>
    <source>
        <strain evidence="3">C57BL/6J</strain>
        <tissue evidence="4">Cerebellum</tissue>
    </source>
</reference>